<comment type="caution">
    <text evidence="4">The sequence shown here is derived from an EMBL/GenBank/DDBJ whole genome shotgun (WGS) entry which is preliminary data.</text>
</comment>
<feature type="compositionally biased region" description="Polar residues" evidence="1">
    <location>
        <begin position="359"/>
        <end position="369"/>
    </location>
</feature>
<evidence type="ECO:0000313" key="7">
    <source>
        <dbReference type="Proteomes" id="UP000582487"/>
    </source>
</evidence>
<dbReference type="EMBL" id="JABCUV010000006">
    <property type="protein sequence ID" value="NMW93397.1"/>
    <property type="molecule type" value="Genomic_DNA"/>
</dbReference>
<dbReference type="InterPro" id="IPR052541">
    <property type="entry name" value="SQRD"/>
</dbReference>
<reference evidence="5 6" key="1">
    <citation type="submission" date="2018-06" db="EMBL/GenBank/DDBJ databases">
        <authorList>
            <consortium name="Pathogen Informatics"/>
            <person name="Doyle S."/>
        </authorList>
    </citation>
    <scope>NUCLEOTIDE SEQUENCE [LARGE SCALE GENOMIC DNA]</scope>
    <source>
        <strain evidence="5 6">NCTC11819</strain>
    </source>
</reference>
<evidence type="ECO:0000313" key="6">
    <source>
        <dbReference type="Proteomes" id="UP000255284"/>
    </source>
</evidence>
<organism evidence="4 7">
    <name type="scientific">Mobiluncus mulieris</name>
    <dbReference type="NCBI Taxonomy" id="2052"/>
    <lineage>
        <taxon>Bacteria</taxon>
        <taxon>Bacillati</taxon>
        <taxon>Actinomycetota</taxon>
        <taxon>Actinomycetes</taxon>
        <taxon>Actinomycetales</taxon>
        <taxon>Actinomycetaceae</taxon>
        <taxon>Mobiluncus</taxon>
    </lineage>
</organism>
<evidence type="ECO:0000313" key="8">
    <source>
        <dbReference type="Proteomes" id="UP001209486"/>
    </source>
</evidence>
<reference evidence="3 8" key="2">
    <citation type="submission" date="2019-08" db="EMBL/GenBank/DDBJ databases">
        <title>Comparison of rpoB and gyrB Sequences from Mobiluncus Species and Development of a Multiplex PCR Method for Clinical Detection of Mobiluncus curtisii and Mobiluncus mulieris.</title>
        <authorList>
            <person name="Yang L."/>
            <person name="Shen Y."/>
            <person name="Xu G."/>
            <person name="Shu L.-B."/>
            <person name="Hu J."/>
            <person name="Zhang R."/>
            <person name="Wang Y."/>
            <person name="Zhou H.-W."/>
            <person name="Zhang X."/>
        </authorList>
    </citation>
    <scope>NUCLEOTIDE SEQUENCE [LARGE SCALE GENOMIC DNA]</scope>
    <source>
        <strain evidence="3 8">M26</strain>
    </source>
</reference>
<evidence type="ECO:0000313" key="5">
    <source>
        <dbReference type="EMBL" id="STO16256.1"/>
    </source>
</evidence>
<evidence type="ECO:0000256" key="1">
    <source>
        <dbReference type="SAM" id="MobiDB-lite"/>
    </source>
</evidence>
<accession>A0A2J9KNH8</accession>
<name>A0A2J9KNH8_9ACTO</name>
<dbReference type="Proteomes" id="UP000255284">
    <property type="component" value="Unassembled WGS sequence"/>
</dbReference>
<feature type="domain" description="FAD/NAD(P)-binding" evidence="2">
    <location>
        <begin position="3"/>
        <end position="263"/>
    </location>
</feature>
<dbReference type="GO" id="GO:0016491">
    <property type="term" value="F:oxidoreductase activity"/>
    <property type="evidence" value="ECO:0007669"/>
    <property type="project" value="InterPro"/>
</dbReference>
<dbReference type="InterPro" id="IPR023753">
    <property type="entry name" value="FAD/NAD-binding_dom"/>
</dbReference>
<reference evidence="4 7" key="3">
    <citation type="submission" date="2020-04" db="EMBL/GenBank/DDBJ databases">
        <title>Antimicrobial susceptibility and clonality of vaginal-derived multi-drug resistant Mobiluncus isolates in China.</title>
        <authorList>
            <person name="Zhang X."/>
        </authorList>
    </citation>
    <scope>NUCLEOTIDE SEQUENCE [LARGE SCALE GENOMIC DNA]</scope>
    <source>
        <strain evidence="4 7">7</strain>
    </source>
</reference>
<dbReference type="AlphaFoldDB" id="A0A2J9KNH8"/>
<dbReference type="Proteomes" id="UP000582487">
    <property type="component" value="Unassembled WGS sequence"/>
</dbReference>
<dbReference type="EMBL" id="VSZY01000007">
    <property type="protein sequence ID" value="MCU9968877.1"/>
    <property type="molecule type" value="Genomic_DNA"/>
</dbReference>
<dbReference type="GeneID" id="61169104"/>
<dbReference type="Pfam" id="PF07992">
    <property type="entry name" value="Pyr_redox_2"/>
    <property type="match status" value="1"/>
</dbReference>
<evidence type="ECO:0000313" key="3">
    <source>
        <dbReference type="EMBL" id="MCU9968877.1"/>
    </source>
</evidence>
<protein>
    <submittedName>
        <fullName evidence="3 4">FAD-dependent oxidoreductase</fullName>
    </submittedName>
    <submittedName>
        <fullName evidence="5">Pyridine nucleotide-disulphide oxidoreductase</fullName>
    </submittedName>
</protein>
<dbReference type="OrthoDB" id="9802771at2"/>
<sequence length="487" mass="53759">MARIVVLGAGISGHTAAMHLRRKLSRREHEIVVISPRANWNWVPSNIWVGTGKMDKEKVVFPLAPIYRRKGVIFHQAAAKIIYPEGRDNDTKPQVEIEFTAGKNQGRRAFVHYDYLINATGPKLNFAATPGLGPDAGNTYSVCTPDHAQQAGAAFQELVAELKAGGHKRIVIGTGNGSCTCQGAAFEYCFNTEFDLRQAGVRDQVELVYLTNEEKLGDFGMHGMRFRENGYSTDSQLWTESLFRERQVKAITGAGVREVRKNSLTWEDYDGNMHELNFDFAMLLPPFTGVPLEARKPDGAPIPEMFNAAGFMKVDGNYASKPYEEWSHKDWPSTYQSPLYRNIFAIGIAFAPPHGISKPHQTPNGTNISPAPPRTGMPSGSIGKEVAMSIVDLIKKGSNAPLHEASMAVLGAACVASTGTGLKNGSAAAMVMFPIVPNQEKYPDNAGRHPRLSFGKIGLFGHWTKLLLHFGFIYKAKWKPFWWIIPE</sequence>
<gene>
    <name evidence="3" type="ORF">FYZ43_05565</name>
    <name evidence="4" type="ORF">HHJ74_06765</name>
    <name evidence="5" type="ORF">NCTC11819_00820</name>
</gene>
<dbReference type="PANTHER" id="PTHR43755:SF1">
    <property type="entry name" value="FAD-DEPENDENT PYRIDINE NUCLEOTIDE-DISULPHIDE OXIDOREDUCTASE"/>
    <property type="match status" value="1"/>
</dbReference>
<dbReference type="Gene3D" id="3.50.50.100">
    <property type="match status" value="1"/>
</dbReference>
<dbReference type="InterPro" id="IPR036188">
    <property type="entry name" value="FAD/NAD-bd_sf"/>
</dbReference>
<evidence type="ECO:0000259" key="2">
    <source>
        <dbReference type="Pfam" id="PF07992"/>
    </source>
</evidence>
<dbReference type="SUPFAM" id="SSF51905">
    <property type="entry name" value="FAD/NAD(P)-binding domain"/>
    <property type="match status" value="2"/>
</dbReference>
<proteinExistence type="predicted"/>
<evidence type="ECO:0000313" key="4">
    <source>
        <dbReference type="EMBL" id="NMW93397.1"/>
    </source>
</evidence>
<dbReference type="Proteomes" id="UP001209486">
    <property type="component" value="Unassembled WGS sequence"/>
</dbReference>
<dbReference type="EMBL" id="UGGQ01000006">
    <property type="protein sequence ID" value="STO16256.1"/>
    <property type="molecule type" value="Genomic_DNA"/>
</dbReference>
<dbReference type="PANTHER" id="PTHR43755">
    <property type="match status" value="1"/>
</dbReference>
<dbReference type="RefSeq" id="WP_004013447.1">
    <property type="nucleotide sequence ID" value="NZ_CAMPNB010000002.1"/>
</dbReference>
<feature type="region of interest" description="Disordered" evidence="1">
    <location>
        <begin position="355"/>
        <end position="379"/>
    </location>
</feature>